<evidence type="ECO:0000313" key="3">
    <source>
        <dbReference type="EMBL" id="UNM96224.1"/>
    </source>
</evidence>
<dbReference type="Proteomes" id="UP000829542">
    <property type="component" value="Chromosome"/>
</dbReference>
<reference evidence="3 4" key="1">
    <citation type="submission" date="2022-03" db="EMBL/GenBank/DDBJ databases">
        <title>Ignatzschineria rhizosphaerae HR5S32.</title>
        <authorList>
            <person name="Sun J.Q."/>
            <person name="Feng J.Y."/>
        </authorList>
    </citation>
    <scope>NUCLEOTIDE SEQUENCE [LARGE SCALE GENOMIC DNA]</scope>
    <source>
        <strain evidence="3 4">HR5S32</strain>
    </source>
</reference>
<protein>
    <submittedName>
        <fullName evidence="3">DUF4334 domain-containing protein</fullName>
    </submittedName>
</protein>
<dbReference type="InterPro" id="IPR025568">
    <property type="entry name" value="DUF4334"/>
</dbReference>
<dbReference type="Pfam" id="PF14231">
    <property type="entry name" value="GXWXG"/>
    <property type="match status" value="1"/>
</dbReference>
<evidence type="ECO:0000313" key="4">
    <source>
        <dbReference type="Proteomes" id="UP000829542"/>
    </source>
</evidence>
<gene>
    <name evidence="3" type="ORF">MMG00_13670</name>
</gene>
<proteinExistence type="predicted"/>
<evidence type="ECO:0000259" key="2">
    <source>
        <dbReference type="Pfam" id="PF14232"/>
    </source>
</evidence>
<evidence type="ECO:0000259" key="1">
    <source>
        <dbReference type="Pfam" id="PF14231"/>
    </source>
</evidence>
<keyword evidence="4" id="KW-1185">Reference proteome</keyword>
<name>A0ABY3X037_9GAMM</name>
<dbReference type="Pfam" id="PF14232">
    <property type="entry name" value="DUF4334"/>
    <property type="match status" value="1"/>
</dbReference>
<organism evidence="3 4">
    <name type="scientific">Ignatzschineria rhizosphaerae</name>
    <dbReference type="NCBI Taxonomy" id="2923279"/>
    <lineage>
        <taxon>Bacteria</taxon>
        <taxon>Pseudomonadati</taxon>
        <taxon>Pseudomonadota</taxon>
        <taxon>Gammaproteobacteria</taxon>
        <taxon>Cardiobacteriales</taxon>
        <taxon>Ignatzschineriaceae</taxon>
        <taxon>Ignatzschineria</taxon>
    </lineage>
</organism>
<dbReference type="Gene3D" id="2.40.128.580">
    <property type="entry name" value="GXWXG domain"/>
    <property type="match status" value="1"/>
</dbReference>
<dbReference type="RefSeq" id="WP_242149351.1">
    <property type="nucleotide sequence ID" value="NZ_CP093379.1"/>
</dbReference>
<sequence length="179" mass="20466">MMKTITQILTDRQATTEEALAAFDQLAAVPLDFLLGRWRGFEIDTNHPTGGNLENSGWYGKVFKDFENVYPLVYYTEDKKGLFAGDPLLIVGKTSAQSSHEEIQKILTKARSKTSHARIRMLEHRGVSSATMIYDNFPINDIFRKIDDNRILGVMDFKGSDEPYFFVLERDDQAFVIDF</sequence>
<feature type="domain" description="DUF4334" evidence="2">
    <location>
        <begin position="115"/>
        <end position="170"/>
    </location>
</feature>
<feature type="domain" description="GXWXG" evidence="1">
    <location>
        <begin position="22"/>
        <end position="78"/>
    </location>
</feature>
<accession>A0ABY3X037</accession>
<dbReference type="EMBL" id="CP093379">
    <property type="protein sequence ID" value="UNM96224.1"/>
    <property type="molecule type" value="Genomic_DNA"/>
</dbReference>
<dbReference type="InterPro" id="IPR025951">
    <property type="entry name" value="GXWXG_dom"/>
</dbReference>